<protein>
    <submittedName>
        <fullName evidence="2">Uncharacterized protein</fullName>
    </submittedName>
</protein>
<sequence>MVKRQQFGVVGQGGPGPRNRLRREPTGGVDSLAQAHYPGLTMHIVQLSARQPGSHVGDQQANRVGTAVDRGDPG</sequence>
<gene>
    <name evidence="2" type="ORF">ERS007688_04458</name>
</gene>
<evidence type="ECO:0000313" key="2">
    <source>
        <dbReference type="EMBL" id="CFE83758.1"/>
    </source>
</evidence>
<name>A0A654TWM1_MYCTX</name>
<accession>A0A654TWM1</accession>
<evidence type="ECO:0000313" key="3">
    <source>
        <dbReference type="Proteomes" id="UP000046947"/>
    </source>
</evidence>
<proteinExistence type="predicted"/>
<dbReference type="EMBL" id="CFOH01001354">
    <property type="protein sequence ID" value="CFE83758.1"/>
    <property type="molecule type" value="Genomic_DNA"/>
</dbReference>
<evidence type="ECO:0000256" key="1">
    <source>
        <dbReference type="SAM" id="MobiDB-lite"/>
    </source>
</evidence>
<dbReference type="AlphaFoldDB" id="A0A654TWM1"/>
<reference evidence="2 3" key="1">
    <citation type="submission" date="2015-03" db="EMBL/GenBank/DDBJ databases">
        <authorList>
            <consortium name="Pathogen Informatics"/>
        </authorList>
    </citation>
    <scope>NUCLEOTIDE SEQUENCE [LARGE SCALE GENOMIC DNA]</scope>
    <source>
        <strain evidence="2 3">H09601792</strain>
    </source>
</reference>
<feature type="region of interest" description="Disordered" evidence="1">
    <location>
        <begin position="50"/>
        <end position="74"/>
    </location>
</feature>
<dbReference type="Proteomes" id="UP000046947">
    <property type="component" value="Unassembled WGS sequence"/>
</dbReference>
<feature type="region of interest" description="Disordered" evidence="1">
    <location>
        <begin position="1"/>
        <end position="26"/>
    </location>
</feature>
<organism evidence="2 3">
    <name type="scientific">Mycobacterium tuberculosis</name>
    <dbReference type="NCBI Taxonomy" id="1773"/>
    <lineage>
        <taxon>Bacteria</taxon>
        <taxon>Bacillati</taxon>
        <taxon>Actinomycetota</taxon>
        <taxon>Actinomycetes</taxon>
        <taxon>Mycobacteriales</taxon>
        <taxon>Mycobacteriaceae</taxon>
        <taxon>Mycobacterium</taxon>
        <taxon>Mycobacterium tuberculosis complex</taxon>
    </lineage>
</organism>